<accession>A0A1I7YNP5</accession>
<evidence type="ECO:0000256" key="3">
    <source>
        <dbReference type="ARBA" id="ARBA00023125"/>
    </source>
</evidence>
<comment type="subcellular location">
    <subcellularLocation>
        <location evidence="1">Nucleus</location>
    </subcellularLocation>
</comment>
<keyword evidence="3" id="KW-0238">DNA-binding</keyword>
<keyword evidence="2" id="KW-0805">Transcription regulation</keyword>
<dbReference type="Proteomes" id="UP000095287">
    <property type="component" value="Unplaced"/>
</dbReference>
<dbReference type="GO" id="GO:0005634">
    <property type="term" value="C:nucleus"/>
    <property type="evidence" value="ECO:0007669"/>
    <property type="project" value="UniProtKB-SubCell"/>
</dbReference>
<evidence type="ECO:0000256" key="6">
    <source>
        <dbReference type="SAM" id="MobiDB-lite"/>
    </source>
</evidence>
<evidence type="ECO:0000256" key="5">
    <source>
        <dbReference type="ARBA" id="ARBA00023242"/>
    </source>
</evidence>
<evidence type="ECO:0000256" key="2">
    <source>
        <dbReference type="ARBA" id="ARBA00023015"/>
    </source>
</evidence>
<sequence>MDTALDFSRKRPSSTTSELSPGALDFTASLLNAPRAFQPAFAFPDPGLAALLLQNLDAAYYERRRKNNDAAKRSRDARRQKEEQTALKANQLEQENIQLKAEANQLEQENIQLKAEVSSMRLQIQHYQLLLSHQISTSAASPSGKEEN</sequence>
<dbReference type="PANTHER" id="PTHR11988">
    <property type="entry name" value="THYROTROPH EMBRYONIC FACTOR RELATED"/>
    <property type="match status" value="1"/>
</dbReference>
<feature type="domain" description="BZIP" evidence="7">
    <location>
        <begin position="57"/>
        <end position="120"/>
    </location>
</feature>
<dbReference type="SMART" id="SM00338">
    <property type="entry name" value="BRLZ"/>
    <property type="match status" value="1"/>
</dbReference>
<evidence type="ECO:0000256" key="1">
    <source>
        <dbReference type="ARBA" id="ARBA00004123"/>
    </source>
</evidence>
<evidence type="ECO:0000313" key="9">
    <source>
        <dbReference type="WBParaSite" id="L893_g18163.t1"/>
    </source>
</evidence>
<reference evidence="9" key="1">
    <citation type="submission" date="2016-11" db="UniProtKB">
        <authorList>
            <consortium name="WormBaseParasite"/>
        </authorList>
    </citation>
    <scope>IDENTIFICATION</scope>
</reference>
<dbReference type="GO" id="GO:0000978">
    <property type="term" value="F:RNA polymerase II cis-regulatory region sequence-specific DNA binding"/>
    <property type="evidence" value="ECO:0007669"/>
    <property type="project" value="TreeGrafter"/>
</dbReference>
<keyword evidence="4" id="KW-0804">Transcription</keyword>
<name>A0A1I7YNP5_9BILA</name>
<keyword evidence="5" id="KW-0539">Nucleus</keyword>
<feature type="region of interest" description="Disordered" evidence="6">
    <location>
        <begin position="67"/>
        <end position="87"/>
    </location>
</feature>
<dbReference type="Pfam" id="PF07716">
    <property type="entry name" value="bZIP_2"/>
    <property type="match status" value="1"/>
</dbReference>
<dbReference type="AlphaFoldDB" id="A0A1I7YNP5"/>
<dbReference type="Gene3D" id="1.20.5.170">
    <property type="match status" value="1"/>
</dbReference>
<dbReference type="InterPro" id="IPR004827">
    <property type="entry name" value="bZIP"/>
</dbReference>
<evidence type="ECO:0000256" key="4">
    <source>
        <dbReference type="ARBA" id="ARBA00023163"/>
    </source>
</evidence>
<feature type="region of interest" description="Disordered" evidence="6">
    <location>
        <begin position="1"/>
        <end position="21"/>
    </location>
</feature>
<organism evidence="8 9">
    <name type="scientific">Steinernema glaseri</name>
    <dbReference type="NCBI Taxonomy" id="37863"/>
    <lineage>
        <taxon>Eukaryota</taxon>
        <taxon>Metazoa</taxon>
        <taxon>Ecdysozoa</taxon>
        <taxon>Nematoda</taxon>
        <taxon>Chromadorea</taxon>
        <taxon>Rhabditida</taxon>
        <taxon>Tylenchina</taxon>
        <taxon>Panagrolaimomorpha</taxon>
        <taxon>Strongyloidoidea</taxon>
        <taxon>Steinernematidae</taxon>
        <taxon>Steinernema</taxon>
    </lineage>
</organism>
<dbReference type="SUPFAM" id="SSF57959">
    <property type="entry name" value="Leucine zipper domain"/>
    <property type="match status" value="1"/>
</dbReference>
<dbReference type="PANTHER" id="PTHR11988:SF56">
    <property type="entry name" value="TRANSCRIPTION FACTOR CES-2"/>
    <property type="match status" value="1"/>
</dbReference>
<dbReference type="PROSITE" id="PS50217">
    <property type="entry name" value="BZIP"/>
    <property type="match status" value="1"/>
</dbReference>
<feature type="compositionally biased region" description="Basic and acidic residues" evidence="6">
    <location>
        <begin position="67"/>
        <end position="85"/>
    </location>
</feature>
<protein>
    <submittedName>
        <fullName evidence="9">BZIP domain-containing protein</fullName>
    </submittedName>
</protein>
<proteinExistence type="predicted"/>
<dbReference type="WBParaSite" id="L893_g18163.t1">
    <property type="protein sequence ID" value="L893_g18163.t1"/>
    <property type="gene ID" value="L893_g18163"/>
</dbReference>
<keyword evidence="8" id="KW-1185">Reference proteome</keyword>
<evidence type="ECO:0000313" key="8">
    <source>
        <dbReference type="Proteomes" id="UP000095287"/>
    </source>
</evidence>
<dbReference type="CDD" id="cd14695">
    <property type="entry name" value="bZIP_HLF"/>
    <property type="match status" value="1"/>
</dbReference>
<evidence type="ECO:0000259" key="7">
    <source>
        <dbReference type="PROSITE" id="PS50217"/>
    </source>
</evidence>
<dbReference type="InterPro" id="IPR046347">
    <property type="entry name" value="bZIP_sf"/>
</dbReference>
<dbReference type="GO" id="GO:0000981">
    <property type="term" value="F:DNA-binding transcription factor activity, RNA polymerase II-specific"/>
    <property type="evidence" value="ECO:0007669"/>
    <property type="project" value="TreeGrafter"/>
</dbReference>
<dbReference type="InterPro" id="IPR040223">
    <property type="entry name" value="PAR_bZIP"/>
</dbReference>